<comment type="cofactor">
    <cofactor evidence="2">
        <name>Fe cation</name>
        <dbReference type="ChEBI" id="CHEBI:24875"/>
    </cofactor>
    <text evidence="2">Binds 1 Fe cation per subunit.</text>
</comment>
<feature type="binding site" evidence="2">
    <location>
        <position position="124"/>
    </location>
    <ligand>
        <name>Fe cation</name>
        <dbReference type="ChEBI" id="CHEBI:24875"/>
    </ligand>
</feature>
<dbReference type="SUPFAM" id="SSF51182">
    <property type="entry name" value="RmlC-like cupins"/>
    <property type="match status" value="1"/>
</dbReference>
<dbReference type="Pfam" id="PF05726">
    <property type="entry name" value="Pirin_C"/>
    <property type="match status" value="1"/>
</dbReference>
<dbReference type="InterPro" id="IPR011051">
    <property type="entry name" value="RmlC_Cupin_sf"/>
</dbReference>
<dbReference type="Gene3D" id="2.60.120.10">
    <property type="entry name" value="Jelly Rolls"/>
    <property type="match status" value="2"/>
</dbReference>
<dbReference type="InterPro" id="IPR053186">
    <property type="entry name" value="QDO-related"/>
</dbReference>
<dbReference type="InterPro" id="IPR003829">
    <property type="entry name" value="Pirin_N_dom"/>
</dbReference>
<reference evidence="6 7" key="1">
    <citation type="submission" date="2019-03" db="EMBL/GenBank/DDBJ databases">
        <title>The complete genome sequence of Neokomagataea sp. Jb2 NBRC113641.</title>
        <authorList>
            <person name="Chua K.-O."/>
            <person name="Chan K.-G."/>
            <person name="See-Too W.-S."/>
        </authorList>
    </citation>
    <scope>NUCLEOTIDE SEQUENCE [LARGE SCALE GENOMIC DNA]</scope>
    <source>
        <strain evidence="6 7">Jb2</strain>
    </source>
</reference>
<evidence type="ECO:0000259" key="4">
    <source>
        <dbReference type="Pfam" id="PF02678"/>
    </source>
</evidence>
<name>A0A506UL69_9PROT</name>
<dbReference type="Proteomes" id="UP000315037">
    <property type="component" value="Unassembled WGS sequence"/>
</dbReference>
<proteinExistence type="inferred from homology"/>
<evidence type="ECO:0000256" key="1">
    <source>
        <dbReference type="ARBA" id="ARBA00008416"/>
    </source>
</evidence>
<dbReference type="EMBL" id="SORZ01000002">
    <property type="protein sequence ID" value="TPW34107.1"/>
    <property type="molecule type" value="Genomic_DNA"/>
</dbReference>
<dbReference type="PIRSF" id="PIRSF006232">
    <property type="entry name" value="Pirin"/>
    <property type="match status" value="1"/>
</dbReference>
<keyword evidence="2" id="KW-0479">Metal-binding</keyword>
<protein>
    <submittedName>
        <fullName evidence="6">Pirin family protein</fullName>
    </submittedName>
</protein>
<dbReference type="PANTHER" id="PTHR43594:SF1">
    <property type="entry name" value="QUERCETIN 2,3-DIOXYGENASE PA2418-RELATED"/>
    <property type="match status" value="1"/>
</dbReference>
<dbReference type="AlphaFoldDB" id="A0A506UL69"/>
<dbReference type="InterPro" id="IPR008778">
    <property type="entry name" value="Pirin_C_dom"/>
</dbReference>
<keyword evidence="2" id="KW-0408">Iron</keyword>
<feature type="binding site" evidence="2">
    <location>
        <position position="80"/>
    </location>
    <ligand>
        <name>Fe cation</name>
        <dbReference type="ChEBI" id="CHEBI:24875"/>
    </ligand>
</feature>
<evidence type="ECO:0000259" key="5">
    <source>
        <dbReference type="Pfam" id="PF05726"/>
    </source>
</evidence>
<dbReference type="InterPro" id="IPR014710">
    <property type="entry name" value="RmlC-like_jellyroll"/>
</dbReference>
<dbReference type="CDD" id="cd02247">
    <property type="entry name" value="cupin_pirin_C"/>
    <property type="match status" value="1"/>
</dbReference>
<evidence type="ECO:0000313" key="6">
    <source>
        <dbReference type="EMBL" id="TPW34107.1"/>
    </source>
</evidence>
<dbReference type="CDD" id="cd02909">
    <property type="entry name" value="cupin_pirin_N"/>
    <property type="match status" value="1"/>
</dbReference>
<keyword evidence="7" id="KW-1185">Reference proteome</keyword>
<feature type="binding site" evidence="2">
    <location>
        <position position="78"/>
    </location>
    <ligand>
        <name>Fe cation</name>
        <dbReference type="ChEBI" id="CHEBI:24875"/>
    </ligand>
</feature>
<accession>A0A506UL69</accession>
<sequence length="320" mass="34026">MAGNEQAEQLKKAPKKVQGVYPPSPPHWVGDGFPVQSLFTYRDLGKVLNPFILLDHAGPAAFPPAPERMETPRGVGTHPHRGFETVTIVFGGQVAHGDSAGNSGSIGPGDVQWMTAGRGVLHQEFHAPEFTRDGGVFDVAQLWINLPARDKMTAPAYQPLAAADMQAVALTDPESVSAETVGSLRVIAGHFSAKGAEGEGGEITVTGPARSFTPLNVWDVTLAEGKSSVLACPEGWVTALAVIGGALVVEGVRGETNHTVVLSRQGTRFRIEAPEGAHFLVLTAQPLEEPIAGEGPFVMNERQELHQAFEDLRRGHFGTL</sequence>
<gene>
    <name evidence="6" type="ORF">E3202_06115</name>
</gene>
<dbReference type="InterPro" id="IPR012093">
    <property type="entry name" value="Pirin"/>
</dbReference>
<evidence type="ECO:0000256" key="3">
    <source>
        <dbReference type="RuleBase" id="RU003457"/>
    </source>
</evidence>
<organism evidence="6 7">
    <name type="scientific">Oecophyllibacter saccharovorans</name>
    <dbReference type="NCBI Taxonomy" id="2558360"/>
    <lineage>
        <taxon>Bacteria</taxon>
        <taxon>Pseudomonadati</taxon>
        <taxon>Pseudomonadota</taxon>
        <taxon>Alphaproteobacteria</taxon>
        <taxon>Acetobacterales</taxon>
        <taxon>Acetobacteraceae</taxon>
        <taxon>Oecophyllibacter</taxon>
    </lineage>
</organism>
<dbReference type="Pfam" id="PF02678">
    <property type="entry name" value="Pirin"/>
    <property type="match status" value="1"/>
</dbReference>
<evidence type="ECO:0000256" key="2">
    <source>
        <dbReference type="PIRSR" id="PIRSR006232-1"/>
    </source>
</evidence>
<dbReference type="PANTHER" id="PTHR43594">
    <property type="entry name" value="QUERCETIN 2,3-DIOXYGENASE"/>
    <property type="match status" value="1"/>
</dbReference>
<dbReference type="RefSeq" id="WP_165600772.1">
    <property type="nucleotide sequence ID" value="NZ_SORZ01000002.1"/>
</dbReference>
<comment type="caution">
    <text evidence="6">The sequence shown here is derived from an EMBL/GenBank/DDBJ whole genome shotgun (WGS) entry which is preliminary data.</text>
</comment>
<comment type="similarity">
    <text evidence="1 3">Belongs to the pirin family.</text>
</comment>
<dbReference type="GO" id="GO:0046872">
    <property type="term" value="F:metal ion binding"/>
    <property type="evidence" value="ECO:0007669"/>
    <property type="project" value="UniProtKB-KW"/>
</dbReference>
<evidence type="ECO:0000313" key="7">
    <source>
        <dbReference type="Proteomes" id="UP000315037"/>
    </source>
</evidence>
<feature type="binding site" evidence="2">
    <location>
        <position position="122"/>
    </location>
    <ligand>
        <name>Fe cation</name>
        <dbReference type="ChEBI" id="CHEBI:24875"/>
    </ligand>
</feature>
<feature type="domain" description="Pirin N-terminal" evidence="4">
    <location>
        <begin position="38"/>
        <end position="144"/>
    </location>
</feature>
<feature type="domain" description="Pirin C-terminal" evidence="5">
    <location>
        <begin position="217"/>
        <end position="318"/>
    </location>
</feature>